<feature type="domain" description="CENP-V/GFA" evidence="5">
    <location>
        <begin position="6"/>
        <end position="116"/>
    </location>
</feature>
<keyword evidence="7" id="KW-1185">Reference proteome</keyword>
<protein>
    <submittedName>
        <fullName evidence="6">GFA family protein</fullName>
    </submittedName>
</protein>
<sequence>MTLQTMTGGCQCGRVRYTVEADPAEAYLCHCKMCQRATGGVAAAFVGVQVDDVTWAGEPDWYESSPIARRPFCSHCGTPLGFRFAEGSAKMDLTIGSFDDPSPFVPKHHFGAESLHEAWIDTSALPRHKAADYDVLVRKWKDAGKEMPE</sequence>
<dbReference type="InterPro" id="IPR011057">
    <property type="entry name" value="Mss4-like_sf"/>
</dbReference>
<gene>
    <name evidence="6" type="ORF">WG900_06915</name>
</gene>
<dbReference type="PANTHER" id="PTHR33337">
    <property type="entry name" value="GFA DOMAIN-CONTAINING PROTEIN"/>
    <property type="match status" value="1"/>
</dbReference>
<organism evidence="6 7">
    <name type="scientific">Novosphingobium aquae</name>
    <dbReference type="NCBI Taxonomy" id="3133435"/>
    <lineage>
        <taxon>Bacteria</taxon>
        <taxon>Pseudomonadati</taxon>
        <taxon>Pseudomonadota</taxon>
        <taxon>Alphaproteobacteria</taxon>
        <taxon>Sphingomonadales</taxon>
        <taxon>Sphingomonadaceae</taxon>
        <taxon>Novosphingobium</taxon>
    </lineage>
</organism>
<evidence type="ECO:0000313" key="7">
    <source>
        <dbReference type="Proteomes" id="UP001379235"/>
    </source>
</evidence>
<evidence type="ECO:0000313" key="6">
    <source>
        <dbReference type="EMBL" id="MEJ6009646.1"/>
    </source>
</evidence>
<name>A0ABU8S6Q6_9SPHN</name>
<dbReference type="Gene3D" id="3.90.1590.10">
    <property type="entry name" value="glutathione-dependent formaldehyde- activating enzyme (gfa)"/>
    <property type="match status" value="1"/>
</dbReference>
<dbReference type="Proteomes" id="UP001379235">
    <property type="component" value="Unassembled WGS sequence"/>
</dbReference>
<dbReference type="PROSITE" id="PS51891">
    <property type="entry name" value="CENP_V_GFA"/>
    <property type="match status" value="1"/>
</dbReference>
<comment type="similarity">
    <text evidence="1">Belongs to the Gfa family.</text>
</comment>
<evidence type="ECO:0000256" key="3">
    <source>
        <dbReference type="ARBA" id="ARBA00022833"/>
    </source>
</evidence>
<dbReference type="RefSeq" id="WP_339965823.1">
    <property type="nucleotide sequence ID" value="NZ_JBBHJY010000002.1"/>
</dbReference>
<reference evidence="6 7" key="1">
    <citation type="submission" date="2024-03" db="EMBL/GenBank/DDBJ databases">
        <authorList>
            <person name="Jo J.-H."/>
        </authorList>
    </citation>
    <scope>NUCLEOTIDE SEQUENCE [LARGE SCALE GENOMIC DNA]</scope>
    <source>
        <strain evidence="6 7">AS3R-12</strain>
    </source>
</reference>
<keyword evidence="2" id="KW-0479">Metal-binding</keyword>
<dbReference type="InterPro" id="IPR006913">
    <property type="entry name" value="CENP-V/GFA"/>
</dbReference>
<dbReference type="EMBL" id="JBBHJY010000002">
    <property type="protein sequence ID" value="MEJ6009646.1"/>
    <property type="molecule type" value="Genomic_DNA"/>
</dbReference>
<keyword evidence="4" id="KW-0456">Lyase</keyword>
<dbReference type="SUPFAM" id="SSF51316">
    <property type="entry name" value="Mss4-like"/>
    <property type="match status" value="1"/>
</dbReference>
<dbReference type="PANTHER" id="PTHR33337:SF40">
    <property type="entry name" value="CENP-V_GFA DOMAIN-CONTAINING PROTEIN-RELATED"/>
    <property type="match status" value="1"/>
</dbReference>
<accession>A0ABU8S6Q6</accession>
<evidence type="ECO:0000256" key="4">
    <source>
        <dbReference type="ARBA" id="ARBA00023239"/>
    </source>
</evidence>
<evidence type="ECO:0000256" key="1">
    <source>
        <dbReference type="ARBA" id="ARBA00005495"/>
    </source>
</evidence>
<evidence type="ECO:0000256" key="2">
    <source>
        <dbReference type="ARBA" id="ARBA00022723"/>
    </source>
</evidence>
<proteinExistence type="inferred from homology"/>
<comment type="caution">
    <text evidence="6">The sequence shown here is derived from an EMBL/GenBank/DDBJ whole genome shotgun (WGS) entry which is preliminary data.</text>
</comment>
<evidence type="ECO:0000259" key="5">
    <source>
        <dbReference type="PROSITE" id="PS51891"/>
    </source>
</evidence>
<keyword evidence="3" id="KW-0862">Zinc</keyword>
<dbReference type="Pfam" id="PF04828">
    <property type="entry name" value="GFA"/>
    <property type="match status" value="1"/>
</dbReference>